<name>A0ABS4ISN6_9BACL</name>
<sequence length="443" mass="50032">MSMESKTTIHTLLLQHFNSGAGAAGYLRGKIPGLSQQLARFFASRSDIDRLQQAELLSERILALTDFADMIPLRSAVATLEIKRLIAYKKQTDHTAHTLYLFLLGIWVYDHVSEIRQAVDASIHSSKPVKMFLFQWTFASLLHDVGYLYYDFEEGQNASSWSLYDEMLSINYFQRYAGELSEEAAEALQESWKVFAKRYELPIHGEQQSSGQLIKALDHIPWLAELLPSYHTGLETMNVSGGFSGNSNSSSESDSKSNTGSLGSGLPEFAYQMASSGYDGHPVVDHGVASGLILLKYTSIWYWLSKHASETHPQLHEELNARFHYFPHVLEKHVIPACKAVAYHNMPGVKFQLEQEPLLYLAVLCDEMQIWDRFLSGSEHIDNWRTIKPCMAEDIEAELIYGETGASLLHLMASAAHYDKLLGNLEKRVGDWSRFVQLSRLDS</sequence>
<gene>
    <name evidence="2" type="ORF">J2Z66_002166</name>
</gene>
<keyword evidence="3" id="KW-1185">Reference proteome</keyword>
<evidence type="ECO:0000256" key="1">
    <source>
        <dbReference type="SAM" id="MobiDB-lite"/>
    </source>
</evidence>
<evidence type="ECO:0008006" key="4">
    <source>
        <dbReference type="Google" id="ProtNLM"/>
    </source>
</evidence>
<comment type="caution">
    <text evidence="2">The sequence shown here is derived from an EMBL/GenBank/DDBJ whole genome shotgun (WGS) entry which is preliminary data.</text>
</comment>
<reference evidence="2 3" key="1">
    <citation type="submission" date="2021-03" db="EMBL/GenBank/DDBJ databases">
        <title>Genomic Encyclopedia of Type Strains, Phase IV (KMG-IV): sequencing the most valuable type-strain genomes for metagenomic binning, comparative biology and taxonomic classification.</title>
        <authorList>
            <person name="Goeker M."/>
        </authorList>
    </citation>
    <scope>NUCLEOTIDE SEQUENCE [LARGE SCALE GENOMIC DNA]</scope>
    <source>
        <strain evidence="2 3">DSM 26048</strain>
    </source>
</reference>
<accession>A0ABS4ISN6</accession>
<dbReference type="RefSeq" id="WP_209971322.1">
    <property type="nucleotide sequence ID" value="NZ_JAGGLB010000005.1"/>
</dbReference>
<dbReference type="EMBL" id="JAGGLB010000005">
    <property type="protein sequence ID" value="MBP1990560.1"/>
    <property type="molecule type" value="Genomic_DNA"/>
</dbReference>
<feature type="region of interest" description="Disordered" evidence="1">
    <location>
        <begin position="241"/>
        <end position="261"/>
    </location>
</feature>
<evidence type="ECO:0000313" key="3">
    <source>
        <dbReference type="Proteomes" id="UP001519287"/>
    </source>
</evidence>
<evidence type="ECO:0000313" key="2">
    <source>
        <dbReference type="EMBL" id="MBP1990560.1"/>
    </source>
</evidence>
<dbReference type="Proteomes" id="UP001519287">
    <property type="component" value="Unassembled WGS sequence"/>
</dbReference>
<organism evidence="2 3">
    <name type="scientific">Paenibacillus eucommiae</name>
    <dbReference type="NCBI Taxonomy" id="1355755"/>
    <lineage>
        <taxon>Bacteria</taxon>
        <taxon>Bacillati</taxon>
        <taxon>Bacillota</taxon>
        <taxon>Bacilli</taxon>
        <taxon>Bacillales</taxon>
        <taxon>Paenibacillaceae</taxon>
        <taxon>Paenibacillus</taxon>
    </lineage>
</organism>
<protein>
    <recommendedName>
        <fullName evidence="4">Metal-dependent phosphohydrolase</fullName>
    </recommendedName>
</protein>
<proteinExistence type="predicted"/>